<dbReference type="HOGENOM" id="CLU_494976_0_0_7"/>
<proteinExistence type="predicted"/>
<name>I4C5G3_DESTA</name>
<feature type="transmembrane region" description="Helical" evidence="2">
    <location>
        <begin position="496"/>
        <end position="514"/>
    </location>
</feature>
<feature type="region of interest" description="Disordered" evidence="1">
    <location>
        <begin position="367"/>
        <end position="388"/>
    </location>
</feature>
<dbReference type="InterPro" id="IPR011009">
    <property type="entry name" value="Kinase-like_dom_sf"/>
</dbReference>
<feature type="transmembrane region" description="Helical" evidence="2">
    <location>
        <begin position="438"/>
        <end position="465"/>
    </location>
</feature>
<keyword evidence="3" id="KW-0808">Transferase</keyword>
<reference evidence="4" key="1">
    <citation type="submission" date="2012-06" db="EMBL/GenBank/DDBJ databases">
        <title>Complete sequence of chromosome of Desulfomonile tiedjei DSM 6799.</title>
        <authorList>
            <person name="Lucas S."/>
            <person name="Copeland A."/>
            <person name="Lapidus A."/>
            <person name="Glavina del Rio T."/>
            <person name="Dalin E."/>
            <person name="Tice H."/>
            <person name="Bruce D."/>
            <person name="Goodwin L."/>
            <person name="Pitluck S."/>
            <person name="Peters L."/>
            <person name="Ovchinnikova G."/>
            <person name="Zeytun A."/>
            <person name="Lu M."/>
            <person name="Kyrpides N."/>
            <person name="Mavromatis K."/>
            <person name="Ivanova N."/>
            <person name="Brettin T."/>
            <person name="Detter J.C."/>
            <person name="Han C."/>
            <person name="Larimer F."/>
            <person name="Land M."/>
            <person name="Hauser L."/>
            <person name="Markowitz V."/>
            <person name="Cheng J.-F."/>
            <person name="Hugenholtz P."/>
            <person name="Woyke T."/>
            <person name="Wu D."/>
            <person name="Spring S."/>
            <person name="Schroeder M."/>
            <person name="Brambilla E."/>
            <person name="Klenk H.-P."/>
            <person name="Eisen J.A."/>
        </authorList>
    </citation>
    <scope>NUCLEOTIDE SEQUENCE [LARGE SCALE GENOMIC DNA]</scope>
    <source>
        <strain evidence="4">ATCC 49306 / DSM 6799 / DCB-1</strain>
    </source>
</reference>
<accession>I4C5G3</accession>
<keyword evidence="2" id="KW-0812">Transmembrane</keyword>
<protein>
    <submittedName>
        <fullName evidence="3">Protein kinase family protein</fullName>
    </submittedName>
</protein>
<keyword evidence="4" id="KW-1185">Reference proteome</keyword>
<dbReference type="STRING" id="706587.Desti_2105"/>
<evidence type="ECO:0000256" key="1">
    <source>
        <dbReference type="SAM" id="MobiDB-lite"/>
    </source>
</evidence>
<dbReference type="GO" id="GO:0016301">
    <property type="term" value="F:kinase activity"/>
    <property type="evidence" value="ECO:0007669"/>
    <property type="project" value="UniProtKB-KW"/>
</dbReference>
<dbReference type="RefSeq" id="WP_014809948.1">
    <property type="nucleotide sequence ID" value="NC_018025.1"/>
</dbReference>
<dbReference type="eggNOG" id="COG0515">
    <property type="taxonomic scope" value="Bacteria"/>
</dbReference>
<evidence type="ECO:0000313" key="3">
    <source>
        <dbReference type="EMBL" id="AFM24804.1"/>
    </source>
</evidence>
<dbReference type="Proteomes" id="UP000006055">
    <property type="component" value="Chromosome"/>
</dbReference>
<keyword evidence="3" id="KW-0418">Kinase</keyword>
<dbReference type="AlphaFoldDB" id="I4C5G3"/>
<dbReference type="SUPFAM" id="SSF56112">
    <property type="entry name" value="Protein kinase-like (PK-like)"/>
    <property type="match status" value="1"/>
</dbReference>
<evidence type="ECO:0000313" key="4">
    <source>
        <dbReference type="Proteomes" id="UP000006055"/>
    </source>
</evidence>
<feature type="transmembrane region" description="Helical" evidence="2">
    <location>
        <begin position="471"/>
        <end position="489"/>
    </location>
</feature>
<gene>
    <name evidence="3" type="ordered locus">Desti_2105</name>
</gene>
<organism evidence="3 4">
    <name type="scientific">Desulfomonile tiedjei (strain ATCC 49306 / DSM 6799 / DCB-1)</name>
    <dbReference type="NCBI Taxonomy" id="706587"/>
    <lineage>
        <taxon>Bacteria</taxon>
        <taxon>Pseudomonadati</taxon>
        <taxon>Thermodesulfobacteriota</taxon>
        <taxon>Desulfomonilia</taxon>
        <taxon>Desulfomonilales</taxon>
        <taxon>Desulfomonilaceae</taxon>
        <taxon>Desulfomonile</taxon>
    </lineage>
</organism>
<evidence type="ECO:0000256" key="2">
    <source>
        <dbReference type="SAM" id="Phobius"/>
    </source>
</evidence>
<dbReference type="KEGG" id="dti:Desti_2105"/>
<feature type="transmembrane region" description="Helical" evidence="2">
    <location>
        <begin position="520"/>
        <end position="538"/>
    </location>
</feature>
<dbReference type="Gene3D" id="1.10.510.10">
    <property type="entry name" value="Transferase(Phosphotransferase) domain 1"/>
    <property type="match status" value="1"/>
</dbReference>
<dbReference type="EMBL" id="CP003360">
    <property type="protein sequence ID" value="AFM24804.1"/>
    <property type="molecule type" value="Genomic_DNA"/>
</dbReference>
<sequence length="550" mass="62030">MAWPQIVEFRNAIRNTKNLKHPQLAQGFVETDKFGQPKPWSGGMAVVYKIRVGTLDWALRTFQGETDLLQTYEKLSEYFKLVEHDNPLRAYFARFYYIQKGLFLPMYPKDPRNPYPIVLMRWIEGQPLDTWVKENLDRPGALQEMATKWLDMVSALYSAGIAHNDLQQGNVLVTPESDLRLIDYDGMFVPSMEGERARELGHPNWRHPRRRSDDFAPYLDQFPGYVGYVSLLALSQCGSLFDTYHNGQNLIFTFSDLCHPGSSSLCKELGNLTKTANGFKSVSAMMRDLVEWADNPVNSKTIKQLLAKPRPVVVQPPVSRAIAACSMCGAKPANNLINNRPVCLKCYHGHSTSHPRQQNMPFKRVEVTQNAGSQPQGSQPVTKSDRRFPADFPPLQITTSYGIPISAMSAVEARRRHLVIFGKRWVTSQQRRELRKQWWTIFLVRSIALCLAAAGIGMAILAWVGSPSWEGFLAGAVFGSGYMLVGFSLNRFRKWAHGPAVILFCLIGLASLILILTANFLLGVVFSAFLAVVLWGAFNREARKIFPIKN</sequence>
<keyword evidence="2" id="KW-0472">Membrane</keyword>
<feature type="compositionally biased region" description="Polar residues" evidence="1">
    <location>
        <begin position="367"/>
        <end position="382"/>
    </location>
</feature>
<dbReference type="OrthoDB" id="9795390at2"/>
<keyword evidence="2" id="KW-1133">Transmembrane helix</keyword>